<dbReference type="AlphaFoldDB" id="A0A168LCW3"/>
<evidence type="ECO:0000256" key="2">
    <source>
        <dbReference type="SAM" id="Phobius"/>
    </source>
</evidence>
<name>A0A168LCW3_ABSGL</name>
<keyword evidence="2" id="KW-1133">Transmembrane helix</keyword>
<dbReference type="OrthoDB" id="2276649at2759"/>
<dbReference type="EMBL" id="LT551165">
    <property type="protein sequence ID" value="SAL96539.1"/>
    <property type="molecule type" value="Genomic_DNA"/>
</dbReference>
<feature type="compositionally biased region" description="Basic and acidic residues" evidence="1">
    <location>
        <begin position="1"/>
        <end position="10"/>
    </location>
</feature>
<feature type="region of interest" description="Disordered" evidence="1">
    <location>
        <begin position="1"/>
        <end position="43"/>
    </location>
</feature>
<keyword evidence="4" id="KW-1185">Reference proteome</keyword>
<protein>
    <submittedName>
        <fullName evidence="3">Uncharacterized protein</fullName>
    </submittedName>
</protein>
<dbReference type="Proteomes" id="UP000078561">
    <property type="component" value="Unassembled WGS sequence"/>
</dbReference>
<keyword evidence="2" id="KW-0812">Transmembrane</keyword>
<feature type="transmembrane region" description="Helical" evidence="2">
    <location>
        <begin position="78"/>
        <end position="97"/>
    </location>
</feature>
<reference evidence="3" key="1">
    <citation type="submission" date="2016-04" db="EMBL/GenBank/DDBJ databases">
        <authorList>
            <person name="Evans L.H."/>
            <person name="Alamgir A."/>
            <person name="Owens N."/>
            <person name="Weber N.D."/>
            <person name="Virtaneva K."/>
            <person name="Barbian K."/>
            <person name="Babar A."/>
            <person name="Rosenke K."/>
        </authorList>
    </citation>
    <scope>NUCLEOTIDE SEQUENCE [LARGE SCALE GENOMIC DNA]</scope>
    <source>
        <strain evidence="3">CBS 101.48</strain>
    </source>
</reference>
<evidence type="ECO:0000256" key="1">
    <source>
        <dbReference type="SAM" id="MobiDB-lite"/>
    </source>
</evidence>
<evidence type="ECO:0000313" key="4">
    <source>
        <dbReference type="Proteomes" id="UP000078561"/>
    </source>
</evidence>
<keyword evidence="2" id="KW-0472">Membrane</keyword>
<dbReference type="InParanoid" id="A0A168LCW3"/>
<evidence type="ECO:0000313" key="3">
    <source>
        <dbReference type="EMBL" id="SAL96539.1"/>
    </source>
</evidence>
<sequence length="105" mass="11509">MSAKDQEIKKNINNATESTKDSIGKASDSAQEGLDKASKTAQEEVVRLRRELEDLRRKANPQIKKAEAFLTSPTSCSFYQGLVVGAGLVVVYAKFFAPPNSKLFT</sequence>
<organism evidence="3">
    <name type="scientific">Absidia glauca</name>
    <name type="common">Pin mould</name>
    <dbReference type="NCBI Taxonomy" id="4829"/>
    <lineage>
        <taxon>Eukaryota</taxon>
        <taxon>Fungi</taxon>
        <taxon>Fungi incertae sedis</taxon>
        <taxon>Mucoromycota</taxon>
        <taxon>Mucoromycotina</taxon>
        <taxon>Mucoromycetes</taxon>
        <taxon>Mucorales</taxon>
        <taxon>Cunninghamellaceae</taxon>
        <taxon>Absidia</taxon>
    </lineage>
</organism>
<accession>A0A168LCW3</accession>
<proteinExistence type="predicted"/>
<feature type="compositionally biased region" description="Basic and acidic residues" evidence="1">
    <location>
        <begin position="33"/>
        <end position="43"/>
    </location>
</feature>
<gene>
    <name evidence="3" type="primary">ABSGL_01955.1 scaffold 2596</name>
</gene>